<dbReference type="InterPro" id="IPR011009">
    <property type="entry name" value="Kinase-like_dom_sf"/>
</dbReference>
<dbReference type="RefSeq" id="WP_207860918.1">
    <property type="nucleotide sequence ID" value="NZ_JAFREP010000020.1"/>
</dbReference>
<dbReference type="PANTHER" id="PTHR10566:SF113">
    <property type="entry name" value="PROTEIN ACTIVITY OF BC1 COMPLEX KINASE 7, CHLOROPLASTIC"/>
    <property type="match status" value="1"/>
</dbReference>
<comment type="similarity">
    <text evidence="1">Belongs to the protein kinase superfamily. ADCK protein kinase family.</text>
</comment>
<reference evidence="4" key="1">
    <citation type="submission" date="2021-03" db="EMBL/GenBank/DDBJ databases">
        <authorList>
            <person name="Wang G."/>
        </authorList>
    </citation>
    <scope>NUCLEOTIDE SEQUENCE</scope>
    <source>
        <strain evidence="4">KCTC 12899</strain>
    </source>
</reference>
<keyword evidence="2" id="KW-0472">Membrane</keyword>
<dbReference type="Pfam" id="PF03109">
    <property type="entry name" value="ABC1"/>
    <property type="match status" value="1"/>
</dbReference>
<keyword evidence="4" id="KW-0808">Transferase</keyword>
<evidence type="ECO:0000313" key="4">
    <source>
        <dbReference type="EMBL" id="MBO1320943.1"/>
    </source>
</evidence>
<dbReference type="SUPFAM" id="SSF56112">
    <property type="entry name" value="Protein kinase-like (PK-like)"/>
    <property type="match status" value="1"/>
</dbReference>
<gene>
    <name evidence="4" type="ORF">J3U88_20870</name>
</gene>
<keyword evidence="2" id="KW-1133">Transmembrane helix</keyword>
<keyword evidence="5" id="KW-1185">Reference proteome</keyword>
<accession>A0A8J7U3Z0</accession>
<evidence type="ECO:0000313" key="5">
    <source>
        <dbReference type="Proteomes" id="UP000664417"/>
    </source>
</evidence>
<evidence type="ECO:0000256" key="2">
    <source>
        <dbReference type="SAM" id="Phobius"/>
    </source>
</evidence>
<proteinExistence type="inferred from homology"/>
<dbReference type="Proteomes" id="UP000664417">
    <property type="component" value="Unassembled WGS sequence"/>
</dbReference>
<feature type="transmembrane region" description="Helical" evidence="2">
    <location>
        <begin position="544"/>
        <end position="560"/>
    </location>
</feature>
<organism evidence="4 5">
    <name type="scientific">Acanthopleuribacter pedis</name>
    <dbReference type="NCBI Taxonomy" id="442870"/>
    <lineage>
        <taxon>Bacteria</taxon>
        <taxon>Pseudomonadati</taxon>
        <taxon>Acidobacteriota</taxon>
        <taxon>Holophagae</taxon>
        <taxon>Acanthopleuribacterales</taxon>
        <taxon>Acanthopleuribacteraceae</taxon>
        <taxon>Acanthopleuribacter</taxon>
    </lineage>
</organism>
<sequence>MQGQQTAPLAEQTRQSSLTVSFEPFEERAVPGLLRRFVTTSRHLLGLSLGALAARLNHGPLSQRRGMAYPMFRILLLFATYFSNKELLNLRFPVQLRRRLEMLGPTYIKLGQVLSLREDILPKAITGELKNLLDRLPVVNFERYQELIVEGLNRPIHEMFSWISPEPLGSASIAQIHRARTLDGEEVILKVVKPGIRKTLETDAVLIALLGRVLQLLLPQFQPRLVLQEFTDYTLREADLRLEADNAETFAANFNDMDDILFPRIYRDYSSETVLCMEFFNGVKPDSDAAKTLTKEDREHLVHRGAAAIVRMLYQDGFFHADLHPGNLMILPGNKCGFIDLGMVGRFEDGLRQKMMYYYYSLVIGDAVSAARYLTTVARPAPGGQPRDFQRAVEDAARRWHRSANFHDFSIGHLIMNSVTMGAKYRMYFPMEMVLMTKALVTFEGVGNMLVPGFNVAEVSRKEITKVFFNQFHPLSLLKKGLRESPEILEALAKTPMLISQSLKVLEEVTPQQSHHPLKGLGASIFGGFCLMSGSVMLAVNSTLWIHAALLIGMAIVLISRRD</sequence>
<dbReference type="GO" id="GO:0016301">
    <property type="term" value="F:kinase activity"/>
    <property type="evidence" value="ECO:0007669"/>
    <property type="project" value="UniProtKB-KW"/>
</dbReference>
<dbReference type="PANTHER" id="PTHR10566">
    <property type="entry name" value="CHAPERONE-ACTIVITY OF BC1 COMPLEX CABC1 -RELATED"/>
    <property type="match status" value="1"/>
</dbReference>
<name>A0A8J7U3Z0_9BACT</name>
<comment type="caution">
    <text evidence="4">The sequence shown here is derived from an EMBL/GenBank/DDBJ whole genome shotgun (WGS) entry which is preliminary data.</text>
</comment>
<evidence type="ECO:0000256" key="1">
    <source>
        <dbReference type="ARBA" id="ARBA00009670"/>
    </source>
</evidence>
<dbReference type="InterPro" id="IPR050154">
    <property type="entry name" value="UbiB_kinase"/>
</dbReference>
<dbReference type="CDD" id="cd05121">
    <property type="entry name" value="ABC1_ADCK3-like"/>
    <property type="match status" value="1"/>
</dbReference>
<evidence type="ECO:0000259" key="3">
    <source>
        <dbReference type="Pfam" id="PF03109"/>
    </source>
</evidence>
<protein>
    <submittedName>
        <fullName evidence="4">AarF/ABC1/UbiB kinase family protein</fullName>
    </submittedName>
</protein>
<dbReference type="AlphaFoldDB" id="A0A8J7U3Z0"/>
<feature type="domain" description="ABC1 atypical kinase-like" evidence="3">
    <location>
        <begin position="132"/>
        <end position="372"/>
    </location>
</feature>
<dbReference type="InterPro" id="IPR004147">
    <property type="entry name" value="ABC1_dom"/>
</dbReference>
<keyword evidence="4" id="KW-0418">Kinase</keyword>
<keyword evidence="2" id="KW-0812">Transmembrane</keyword>
<dbReference type="EMBL" id="JAFREP010000020">
    <property type="protein sequence ID" value="MBO1320943.1"/>
    <property type="molecule type" value="Genomic_DNA"/>
</dbReference>